<dbReference type="AlphaFoldDB" id="A0A815XLP5"/>
<feature type="compositionally biased region" description="Basic and acidic residues" evidence="1">
    <location>
        <begin position="112"/>
        <end position="128"/>
    </location>
</feature>
<organism evidence="2 3">
    <name type="scientific">Adineta steineri</name>
    <dbReference type="NCBI Taxonomy" id="433720"/>
    <lineage>
        <taxon>Eukaryota</taxon>
        <taxon>Metazoa</taxon>
        <taxon>Spiralia</taxon>
        <taxon>Gnathifera</taxon>
        <taxon>Rotifera</taxon>
        <taxon>Eurotatoria</taxon>
        <taxon>Bdelloidea</taxon>
        <taxon>Adinetida</taxon>
        <taxon>Adinetidae</taxon>
        <taxon>Adineta</taxon>
    </lineage>
</organism>
<evidence type="ECO:0000313" key="2">
    <source>
        <dbReference type="EMBL" id="CAF1559579.1"/>
    </source>
</evidence>
<protein>
    <submittedName>
        <fullName evidence="2">Uncharacterized protein</fullName>
    </submittedName>
</protein>
<dbReference type="EMBL" id="CAJNOG010006387">
    <property type="protein sequence ID" value="CAF1559579.1"/>
    <property type="molecule type" value="Genomic_DNA"/>
</dbReference>
<dbReference type="Proteomes" id="UP000663845">
    <property type="component" value="Unassembled WGS sequence"/>
</dbReference>
<feature type="region of interest" description="Disordered" evidence="1">
    <location>
        <begin position="103"/>
        <end position="128"/>
    </location>
</feature>
<name>A0A815XLP5_9BILA</name>
<sequence>MKSTDLNLIKHPIIIDIEQYRKLCQLVEEDFQTLKPDLLKLCELLQEKKIKINQSLASKQKELVSKPHLIMNNGIKLPTKATNGTSAKPSLRERMLQRQEQQIKSEMNIETQEDKPEKRGITYEMEKN</sequence>
<gene>
    <name evidence="2" type="ORF">JYZ213_LOCUS46799</name>
</gene>
<reference evidence="2" key="1">
    <citation type="submission" date="2021-02" db="EMBL/GenBank/DDBJ databases">
        <authorList>
            <person name="Nowell W R."/>
        </authorList>
    </citation>
    <scope>NUCLEOTIDE SEQUENCE</scope>
</reference>
<proteinExistence type="predicted"/>
<evidence type="ECO:0000256" key="1">
    <source>
        <dbReference type="SAM" id="MobiDB-lite"/>
    </source>
</evidence>
<feature type="non-terminal residue" evidence="2">
    <location>
        <position position="1"/>
    </location>
</feature>
<evidence type="ECO:0000313" key="3">
    <source>
        <dbReference type="Proteomes" id="UP000663845"/>
    </source>
</evidence>
<accession>A0A815XLP5</accession>
<comment type="caution">
    <text evidence="2">The sequence shown here is derived from an EMBL/GenBank/DDBJ whole genome shotgun (WGS) entry which is preliminary data.</text>
</comment>